<organism evidence="3 4">
    <name type="scientific">Clostridium neuense</name>
    <dbReference type="NCBI Taxonomy" id="1728934"/>
    <lineage>
        <taxon>Bacteria</taxon>
        <taxon>Bacillati</taxon>
        <taxon>Bacillota</taxon>
        <taxon>Clostridia</taxon>
        <taxon>Eubacteriales</taxon>
        <taxon>Clostridiaceae</taxon>
        <taxon>Clostridium</taxon>
    </lineage>
</organism>
<dbReference type="RefSeq" id="WP_406785625.1">
    <property type="nucleotide sequence ID" value="NZ_JBJIAA010000001.1"/>
</dbReference>
<evidence type="ECO:0000313" key="3">
    <source>
        <dbReference type="EMBL" id="MFL0248947.1"/>
    </source>
</evidence>
<keyword evidence="4" id="KW-1185">Reference proteome</keyword>
<reference evidence="3 4" key="1">
    <citation type="submission" date="2024-11" db="EMBL/GenBank/DDBJ databases">
        <authorList>
            <person name="Heng Y.C."/>
            <person name="Lim A.C.H."/>
            <person name="Lee J.K.Y."/>
            <person name="Kittelmann S."/>
        </authorList>
    </citation>
    <scope>NUCLEOTIDE SEQUENCE [LARGE SCALE GENOMIC DNA]</scope>
    <source>
        <strain evidence="3 4">WILCCON 0114</strain>
    </source>
</reference>
<dbReference type="SUPFAM" id="SSF54506">
    <property type="entry name" value="Diaminopimelate epimerase-like"/>
    <property type="match status" value="1"/>
</dbReference>
<gene>
    <name evidence="3" type="ORF">ACJDT4_00815</name>
</gene>
<comment type="similarity">
    <text evidence="1">Belongs to the PhzF family.</text>
</comment>
<evidence type="ECO:0000256" key="1">
    <source>
        <dbReference type="ARBA" id="ARBA00008270"/>
    </source>
</evidence>
<dbReference type="PANTHER" id="PTHR13774">
    <property type="entry name" value="PHENAZINE BIOSYNTHESIS PROTEIN"/>
    <property type="match status" value="1"/>
</dbReference>
<keyword evidence="2" id="KW-0413">Isomerase</keyword>
<proteinExistence type="inferred from homology"/>
<dbReference type="NCBIfam" id="TIGR00654">
    <property type="entry name" value="PhzF_family"/>
    <property type="match status" value="1"/>
</dbReference>
<protein>
    <submittedName>
        <fullName evidence="3">PhzF family phenazine biosynthesis protein</fullName>
    </submittedName>
</protein>
<comment type="caution">
    <text evidence="3">The sequence shown here is derived from an EMBL/GenBank/DDBJ whole genome shotgun (WGS) entry which is preliminary data.</text>
</comment>
<evidence type="ECO:0000313" key="4">
    <source>
        <dbReference type="Proteomes" id="UP001623592"/>
    </source>
</evidence>
<sequence length="289" mass="31761">MNIKVYTLNAFAKTERGGNPAGVVLNANSLSVEEMQKISAKVGFSETAFVKKSNKADFKVEFYTPKAEVDLCGHATIGTFTLMAHKGIIGKGQYSQETKAGILKIECNKDNVIYMEQTRPEFYEILDKKEIAASLNLDENDIMSELPVQIVSTGLKDILVPVKSLKVLKDMKPDFDKVSCISKKYGVIGYHVFTLETLNNGTAHCRNLAPLYDIPEEAATGTSNGALSCYLYKHGIVNEKSSQSLVFEQGYSMGRPSQILSSLKVQNGEIVEVMVGGTALNIEEREVEL</sequence>
<dbReference type="EMBL" id="JBJIAA010000001">
    <property type="protein sequence ID" value="MFL0248947.1"/>
    <property type="molecule type" value="Genomic_DNA"/>
</dbReference>
<dbReference type="Gene3D" id="3.10.310.10">
    <property type="entry name" value="Diaminopimelate Epimerase, Chain A, domain 1"/>
    <property type="match status" value="2"/>
</dbReference>
<accession>A0ABW8TB69</accession>
<dbReference type="InterPro" id="IPR003719">
    <property type="entry name" value="Phenazine_PhzF-like"/>
</dbReference>
<dbReference type="PANTHER" id="PTHR13774:SF39">
    <property type="entry name" value="BIOSYNTHESIS PROTEIN, PUTATIVE-RELATED"/>
    <property type="match status" value="1"/>
</dbReference>
<dbReference type="Proteomes" id="UP001623592">
    <property type="component" value="Unassembled WGS sequence"/>
</dbReference>
<name>A0ABW8TB69_9CLOT</name>
<dbReference type="Pfam" id="PF02567">
    <property type="entry name" value="PhzC-PhzF"/>
    <property type="match status" value="1"/>
</dbReference>
<dbReference type="PIRSF" id="PIRSF016184">
    <property type="entry name" value="PhzC_PhzF"/>
    <property type="match status" value="1"/>
</dbReference>
<evidence type="ECO:0000256" key="2">
    <source>
        <dbReference type="ARBA" id="ARBA00023235"/>
    </source>
</evidence>